<dbReference type="GO" id="GO:0006338">
    <property type="term" value="P:chromatin remodeling"/>
    <property type="evidence" value="ECO:0007669"/>
    <property type="project" value="InterPro"/>
</dbReference>
<keyword evidence="6 10" id="KW-0103">Bromodomain</keyword>
<evidence type="ECO:0000256" key="8">
    <source>
        <dbReference type="ARBA" id="ARBA00023242"/>
    </source>
</evidence>
<proteinExistence type="inferred from homology"/>
<name>A0A9W4XHG0_9ASCO</name>
<protein>
    <submittedName>
        <fullName evidence="14">Uncharacterized protein</fullName>
    </submittedName>
</protein>
<dbReference type="InterPro" id="IPR048047">
    <property type="entry name" value="RSC1/2_bromodom"/>
</dbReference>
<comment type="subcellular location">
    <subcellularLocation>
        <location evidence="1">Nucleus</location>
    </subcellularLocation>
</comment>
<keyword evidence="15" id="KW-1185">Reference proteome</keyword>
<keyword evidence="3" id="KW-0677">Repeat</keyword>
<feature type="domain" description="Bromo" evidence="12">
    <location>
        <begin position="266"/>
        <end position="336"/>
    </location>
</feature>
<feature type="region of interest" description="Disordered" evidence="11">
    <location>
        <begin position="218"/>
        <end position="243"/>
    </location>
</feature>
<feature type="compositionally biased region" description="Polar residues" evidence="11">
    <location>
        <begin position="733"/>
        <end position="746"/>
    </location>
</feature>
<comment type="caution">
    <text evidence="14">The sequence shown here is derived from an EMBL/GenBank/DDBJ whole genome shotgun (WGS) entry which is preliminary data.</text>
</comment>
<dbReference type="InterPro" id="IPR043151">
    <property type="entry name" value="BAH_sf"/>
</dbReference>
<dbReference type="PROSITE" id="PS51038">
    <property type="entry name" value="BAH"/>
    <property type="match status" value="1"/>
</dbReference>
<dbReference type="Gene3D" id="1.20.920.10">
    <property type="entry name" value="Bromodomain-like"/>
    <property type="match status" value="2"/>
</dbReference>
<dbReference type="Pfam" id="PF01426">
    <property type="entry name" value="BAH"/>
    <property type="match status" value="1"/>
</dbReference>
<evidence type="ECO:0000259" key="13">
    <source>
        <dbReference type="PROSITE" id="PS51038"/>
    </source>
</evidence>
<dbReference type="SUPFAM" id="SSF47370">
    <property type="entry name" value="Bromodomain"/>
    <property type="match status" value="2"/>
</dbReference>
<dbReference type="Pfam" id="PF00439">
    <property type="entry name" value="Bromodomain"/>
    <property type="match status" value="2"/>
</dbReference>
<feature type="region of interest" description="Disordered" evidence="11">
    <location>
        <begin position="635"/>
        <end position="749"/>
    </location>
</feature>
<evidence type="ECO:0000259" key="12">
    <source>
        <dbReference type="PROSITE" id="PS50014"/>
    </source>
</evidence>
<evidence type="ECO:0000313" key="15">
    <source>
        <dbReference type="Proteomes" id="UP001152885"/>
    </source>
</evidence>
<dbReference type="AlphaFoldDB" id="A0A9W4XHG0"/>
<dbReference type="InterPro" id="IPR001487">
    <property type="entry name" value="Bromodomain"/>
</dbReference>
<evidence type="ECO:0000256" key="3">
    <source>
        <dbReference type="ARBA" id="ARBA00022737"/>
    </source>
</evidence>
<keyword evidence="4" id="KW-0156">Chromatin regulator</keyword>
<dbReference type="CDD" id="cd05522">
    <property type="entry name" value="Bromo_Rsc1_2_II"/>
    <property type="match status" value="1"/>
</dbReference>
<reference evidence="14" key="1">
    <citation type="submission" date="2022-12" db="EMBL/GenBank/DDBJ databases">
        <authorList>
            <person name="Brejova B."/>
        </authorList>
    </citation>
    <scope>NUCLEOTIDE SEQUENCE</scope>
</reference>
<gene>
    <name evidence="14" type="ORF">CANVERA_P3481</name>
</gene>
<keyword evidence="8" id="KW-0539">Nucleus</keyword>
<dbReference type="InterPro" id="IPR037382">
    <property type="entry name" value="Rsc/polybromo"/>
</dbReference>
<sequence length="856" mass="98228">MSDREKKKLHSRIQPLYEGIYQLKDGGYEINVPFHTLPLRTGTDYYKIILNPLSLHAVGRKIKKFQYNDAQEFIDDLALISWNARYYNEPNSIIYRYAQILQNYINEVVLPKLRNDKMISNGPNLKYPYIGELPENRENDQLTGFSFDNIKFNNNNNHNTPVQTLESTPIPTHHQDYEMSVTPQQIPEPINPSKPLVQTGYNTRQISNPTPISKQTLYQQKHSKQSSSQQQIESGIRRGRPPIIDKPFETRIKLILKGFKKLRSSAGQPLTKHFEKLPDIKMYPDYFQIIQNPISLAEIRIKVRSRKYHSVEEFINDLDLMFANSQQYFQNDPYSEESLDYQQFKKEAHMVIQTELSKSDKEIILATSSSSDGVLRFPLETLEVNGYSYKIGDWVLMKNPADPERPIVGQIFRMWSTEDGKRYCNMCWYYRPEQTCHAVDRLFFQNEVCKTGQYRDHLVDDVVGPCYVLFLTRYQKGDLPEGVIPRDAPWFICEFRYNETSHVFNRIRTWKACLPDEVRDDPEQPLVPLHENRKLIKYESPIKHLLPQGSYVGMAIPEPVPGTANSPPITGSVYLSSPLPNDDLGQYITSPNTVPVPEHDDMKHGRRAYLFTPISQLKGGGGSTNAVYATTPALPHGSPNHEPARPNMSSTLSSTLPSTTNIPTISTNTSYNTYSKPVYPQPQPQPQQSQISQPQLPSGYRSLQTEMQENQAKKLQEQQFHQLQQQQHQQLFRKSNSPTTQDLIPQNTNYHTSTSTYSNLLQGGTLAYGLQENENESDMEDDLDSDLNGLGQFINKKRRIINVDGDYVNELIFYRAPPVLISGSNRIITNNGTELGNSAKYLAWKIKNEKGKETKA</sequence>
<organism evidence="14 15">
    <name type="scientific">Candida verbasci</name>
    <dbReference type="NCBI Taxonomy" id="1227364"/>
    <lineage>
        <taxon>Eukaryota</taxon>
        <taxon>Fungi</taxon>
        <taxon>Dikarya</taxon>
        <taxon>Ascomycota</taxon>
        <taxon>Saccharomycotina</taxon>
        <taxon>Pichiomycetes</taxon>
        <taxon>Debaryomycetaceae</taxon>
        <taxon>Candida/Lodderomyces clade</taxon>
        <taxon>Candida</taxon>
    </lineage>
</organism>
<keyword evidence="7" id="KW-0804">Transcription</keyword>
<feature type="domain" description="Bromo" evidence="12">
    <location>
        <begin position="44"/>
        <end position="95"/>
    </location>
</feature>
<evidence type="ECO:0000256" key="1">
    <source>
        <dbReference type="ARBA" id="ARBA00004123"/>
    </source>
</evidence>
<dbReference type="PANTHER" id="PTHR16062:SF21">
    <property type="entry name" value="CHROMATIN STRUCTURE-REMODELING COMPLEX SUBUNIT RSC1-RELATED"/>
    <property type="match status" value="1"/>
</dbReference>
<feature type="domain" description="BAH" evidence="13">
    <location>
        <begin position="387"/>
        <end position="508"/>
    </location>
</feature>
<evidence type="ECO:0000256" key="11">
    <source>
        <dbReference type="SAM" id="MobiDB-lite"/>
    </source>
</evidence>
<evidence type="ECO:0000313" key="14">
    <source>
        <dbReference type="EMBL" id="CAI5758972.1"/>
    </source>
</evidence>
<dbReference type="InterPro" id="IPR001025">
    <property type="entry name" value="BAH_dom"/>
</dbReference>
<dbReference type="Proteomes" id="UP001152885">
    <property type="component" value="Unassembled WGS sequence"/>
</dbReference>
<dbReference type="CDD" id="cd04717">
    <property type="entry name" value="BAH_polybromo"/>
    <property type="match status" value="1"/>
</dbReference>
<evidence type="ECO:0000256" key="4">
    <source>
        <dbReference type="ARBA" id="ARBA00022853"/>
    </source>
</evidence>
<dbReference type="PROSITE" id="PS50014">
    <property type="entry name" value="BROMODOMAIN_2"/>
    <property type="match status" value="2"/>
</dbReference>
<dbReference type="InterPro" id="IPR036427">
    <property type="entry name" value="Bromodomain-like_sf"/>
</dbReference>
<feature type="compositionally biased region" description="Low complexity" evidence="11">
    <location>
        <begin position="649"/>
        <end position="675"/>
    </location>
</feature>
<dbReference type="GO" id="GO:0003682">
    <property type="term" value="F:chromatin binding"/>
    <property type="evidence" value="ECO:0007669"/>
    <property type="project" value="InterPro"/>
</dbReference>
<dbReference type="SMART" id="SM00439">
    <property type="entry name" value="BAH"/>
    <property type="match status" value="1"/>
</dbReference>
<evidence type="ECO:0000256" key="10">
    <source>
        <dbReference type="PROSITE-ProRule" id="PRU00035"/>
    </source>
</evidence>
<keyword evidence="2" id="KW-0597">Phosphoprotein</keyword>
<accession>A0A9W4XHG0</accession>
<evidence type="ECO:0000256" key="5">
    <source>
        <dbReference type="ARBA" id="ARBA00023015"/>
    </source>
</evidence>
<feature type="compositionally biased region" description="Low complexity" evidence="11">
    <location>
        <begin position="717"/>
        <end position="732"/>
    </location>
</feature>
<comment type="similarity">
    <text evidence="9">Belongs to the RSC1 family.</text>
</comment>
<dbReference type="EMBL" id="CANTUO010000003">
    <property type="protein sequence ID" value="CAI5758972.1"/>
    <property type="molecule type" value="Genomic_DNA"/>
</dbReference>
<dbReference type="GO" id="GO:0006368">
    <property type="term" value="P:transcription elongation by RNA polymerase II"/>
    <property type="evidence" value="ECO:0007669"/>
    <property type="project" value="TreeGrafter"/>
</dbReference>
<dbReference type="Gene3D" id="2.30.30.490">
    <property type="match status" value="1"/>
</dbReference>
<evidence type="ECO:0000256" key="2">
    <source>
        <dbReference type="ARBA" id="ARBA00022553"/>
    </source>
</evidence>
<dbReference type="PANTHER" id="PTHR16062">
    <property type="entry name" value="SWI/SNF-RELATED"/>
    <property type="match status" value="1"/>
</dbReference>
<dbReference type="OrthoDB" id="1742084at2759"/>
<dbReference type="FunFam" id="2.30.30.490:FF:000016">
    <property type="entry name" value="RSC complex member"/>
    <property type="match status" value="1"/>
</dbReference>
<evidence type="ECO:0000256" key="6">
    <source>
        <dbReference type="ARBA" id="ARBA00023117"/>
    </source>
</evidence>
<dbReference type="SMART" id="SM00297">
    <property type="entry name" value="BROMO"/>
    <property type="match status" value="2"/>
</dbReference>
<keyword evidence="5" id="KW-0805">Transcription regulation</keyword>
<evidence type="ECO:0000256" key="9">
    <source>
        <dbReference type="ARBA" id="ARBA00061403"/>
    </source>
</evidence>
<feature type="compositionally biased region" description="Low complexity" evidence="11">
    <location>
        <begin position="686"/>
        <end position="698"/>
    </location>
</feature>
<evidence type="ECO:0000256" key="7">
    <source>
        <dbReference type="ARBA" id="ARBA00023163"/>
    </source>
</evidence>
<dbReference type="PRINTS" id="PR00503">
    <property type="entry name" value="BROMODOMAIN"/>
</dbReference>
<feature type="compositionally biased region" description="Polar residues" evidence="11">
    <location>
        <begin position="701"/>
        <end position="710"/>
    </location>
</feature>
<dbReference type="GO" id="GO:0016586">
    <property type="term" value="C:RSC-type complex"/>
    <property type="evidence" value="ECO:0007669"/>
    <property type="project" value="InterPro"/>
</dbReference>